<keyword evidence="2" id="KW-1185">Reference proteome</keyword>
<accession>A0AAV3UQ12</accession>
<name>A0AAV3UQ12_9EURY</name>
<proteinExistence type="predicted"/>
<dbReference type="InterPro" id="IPR023393">
    <property type="entry name" value="START-like_dom_sf"/>
</dbReference>
<organism evidence="1 2">
    <name type="scientific">Haladaptatus pallidirubidus</name>
    <dbReference type="NCBI Taxonomy" id="1008152"/>
    <lineage>
        <taxon>Archaea</taxon>
        <taxon>Methanobacteriati</taxon>
        <taxon>Methanobacteriota</taxon>
        <taxon>Stenosarchaea group</taxon>
        <taxon>Halobacteria</taxon>
        <taxon>Halobacteriales</taxon>
        <taxon>Haladaptataceae</taxon>
        <taxon>Haladaptatus</taxon>
    </lineage>
</organism>
<evidence type="ECO:0000313" key="2">
    <source>
        <dbReference type="Proteomes" id="UP001501729"/>
    </source>
</evidence>
<dbReference type="EMBL" id="BAABKX010000026">
    <property type="protein sequence ID" value="GAA5063623.1"/>
    <property type="molecule type" value="Genomic_DNA"/>
</dbReference>
<dbReference type="SUPFAM" id="SSF55961">
    <property type="entry name" value="Bet v1-like"/>
    <property type="match status" value="1"/>
</dbReference>
<sequence length="145" mass="16748">MKVIETDIEIHASVEVVWDVLTDFGKYTEWNPFITEASGEIRRGEQLKIHIEPPGARGMTFRPTVLTAERGRRLEWLGRLLVPKIFDGHHQLRIHPLDTDRVRFAQREEFSGLLVPVFLNEEATAQGFREMNEALKERAEALTRA</sequence>
<protein>
    <submittedName>
        <fullName evidence="1">SRPBCC domain-containing protein</fullName>
    </submittedName>
</protein>
<dbReference type="PANTHER" id="PTHR36166">
    <property type="entry name" value="CHROMOSOME 9, WHOLE GENOME SHOTGUN SEQUENCE"/>
    <property type="match status" value="1"/>
</dbReference>
<reference evidence="1 2" key="1">
    <citation type="journal article" date="2019" name="Int. J. Syst. Evol. Microbiol.">
        <title>The Global Catalogue of Microorganisms (GCM) 10K type strain sequencing project: providing services to taxonomists for standard genome sequencing and annotation.</title>
        <authorList>
            <consortium name="The Broad Institute Genomics Platform"/>
            <consortium name="The Broad Institute Genome Sequencing Center for Infectious Disease"/>
            <person name="Wu L."/>
            <person name="Ma J."/>
        </authorList>
    </citation>
    <scope>NUCLEOTIDE SEQUENCE [LARGE SCALE GENOMIC DNA]</scope>
    <source>
        <strain evidence="1 2">JCM 17504</strain>
    </source>
</reference>
<dbReference type="CDD" id="cd07822">
    <property type="entry name" value="SRPBCC_4"/>
    <property type="match status" value="1"/>
</dbReference>
<dbReference type="Gene3D" id="3.30.530.20">
    <property type="match status" value="1"/>
</dbReference>
<dbReference type="Proteomes" id="UP001501729">
    <property type="component" value="Unassembled WGS sequence"/>
</dbReference>
<gene>
    <name evidence="1" type="ORF">GCM10025751_52320</name>
</gene>
<dbReference type="GeneID" id="68615860"/>
<dbReference type="RefSeq" id="WP_227777159.1">
    <property type="nucleotide sequence ID" value="NZ_BAABKX010000026.1"/>
</dbReference>
<comment type="caution">
    <text evidence="1">The sequence shown here is derived from an EMBL/GenBank/DDBJ whole genome shotgun (WGS) entry which is preliminary data.</text>
</comment>
<dbReference type="AlphaFoldDB" id="A0AAV3UQ12"/>
<dbReference type="PANTHER" id="PTHR36166:SF1">
    <property type="entry name" value="SRPBCC DOMAIN-CONTAINING PROTEIN"/>
    <property type="match status" value="1"/>
</dbReference>
<dbReference type="Pfam" id="PF10604">
    <property type="entry name" value="Polyketide_cyc2"/>
    <property type="match status" value="1"/>
</dbReference>
<dbReference type="InterPro" id="IPR019587">
    <property type="entry name" value="Polyketide_cyclase/dehydratase"/>
</dbReference>
<evidence type="ECO:0000313" key="1">
    <source>
        <dbReference type="EMBL" id="GAA5063623.1"/>
    </source>
</evidence>